<dbReference type="AlphaFoldDB" id="A0A0L9UCA5"/>
<name>A0A0L9UCA5_PHAAN</name>
<sequence length="82" mass="9616">MLLRWSCRKKMGAPIEVGEGASVEVEEEEEPAPVEVEEGALVEMEKEGRGEEYGRKLRIWRCMNKVWRCKKKHSNKFLHFPI</sequence>
<dbReference type="Proteomes" id="UP000053144">
    <property type="component" value="Chromosome 4"/>
</dbReference>
<gene>
    <name evidence="1" type="ORF">LR48_Vigan04g034700</name>
</gene>
<dbReference type="EMBL" id="CM003374">
    <property type="protein sequence ID" value="KOM40149.1"/>
    <property type="molecule type" value="Genomic_DNA"/>
</dbReference>
<accession>A0A0L9UCA5</accession>
<proteinExistence type="predicted"/>
<evidence type="ECO:0000313" key="2">
    <source>
        <dbReference type="Proteomes" id="UP000053144"/>
    </source>
</evidence>
<dbReference type="Gramene" id="KOM40149">
    <property type="protein sequence ID" value="KOM40149"/>
    <property type="gene ID" value="LR48_Vigan04g034700"/>
</dbReference>
<organism evidence="1 2">
    <name type="scientific">Phaseolus angularis</name>
    <name type="common">Azuki bean</name>
    <name type="synonym">Vigna angularis</name>
    <dbReference type="NCBI Taxonomy" id="3914"/>
    <lineage>
        <taxon>Eukaryota</taxon>
        <taxon>Viridiplantae</taxon>
        <taxon>Streptophyta</taxon>
        <taxon>Embryophyta</taxon>
        <taxon>Tracheophyta</taxon>
        <taxon>Spermatophyta</taxon>
        <taxon>Magnoliopsida</taxon>
        <taxon>eudicotyledons</taxon>
        <taxon>Gunneridae</taxon>
        <taxon>Pentapetalae</taxon>
        <taxon>rosids</taxon>
        <taxon>fabids</taxon>
        <taxon>Fabales</taxon>
        <taxon>Fabaceae</taxon>
        <taxon>Papilionoideae</taxon>
        <taxon>50 kb inversion clade</taxon>
        <taxon>NPAAA clade</taxon>
        <taxon>indigoferoid/millettioid clade</taxon>
        <taxon>Phaseoleae</taxon>
        <taxon>Vigna</taxon>
    </lineage>
</organism>
<evidence type="ECO:0000313" key="1">
    <source>
        <dbReference type="EMBL" id="KOM40149.1"/>
    </source>
</evidence>
<protein>
    <submittedName>
        <fullName evidence="1">Uncharacterized protein</fullName>
    </submittedName>
</protein>
<reference evidence="2" key="1">
    <citation type="journal article" date="2015" name="Proc. Natl. Acad. Sci. U.S.A.">
        <title>Genome sequencing of adzuki bean (Vigna angularis) provides insight into high starch and low fat accumulation and domestication.</title>
        <authorList>
            <person name="Yang K."/>
            <person name="Tian Z."/>
            <person name="Chen C."/>
            <person name="Luo L."/>
            <person name="Zhao B."/>
            <person name="Wang Z."/>
            <person name="Yu L."/>
            <person name="Li Y."/>
            <person name="Sun Y."/>
            <person name="Li W."/>
            <person name="Chen Y."/>
            <person name="Li Y."/>
            <person name="Zhang Y."/>
            <person name="Ai D."/>
            <person name="Zhao J."/>
            <person name="Shang C."/>
            <person name="Ma Y."/>
            <person name="Wu B."/>
            <person name="Wang M."/>
            <person name="Gao L."/>
            <person name="Sun D."/>
            <person name="Zhang P."/>
            <person name="Guo F."/>
            <person name="Wang W."/>
            <person name="Li Y."/>
            <person name="Wang J."/>
            <person name="Varshney R.K."/>
            <person name="Wang J."/>
            <person name="Ling H.Q."/>
            <person name="Wan P."/>
        </authorList>
    </citation>
    <scope>NUCLEOTIDE SEQUENCE</scope>
    <source>
        <strain evidence="2">cv. Jingnong 6</strain>
    </source>
</reference>